<gene>
    <name evidence="1" type="ORF">EZS28_015421</name>
</gene>
<dbReference type="AlphaFoldDB" id="A0A5J4W2B0"/>
<reference evidence="1 2" key="1">
    <citation type="submission" date="2019-03" db="EMBL/GenBank/DDBJ databases">
        <title>Single cell metagenomics reveals metabolic interactions within the superorganism composed of flagellate Streblomastix strix and complex community of Bacteroidetes bacteria on its surface.</title>
        <authorList>
            <person name="Treitli S.C."/>
            <person name="Kolisko M."/>
            <person name="Husnik F."/>
            <person name="Keeling P."/>
            <person name="Hampl V."/>
        </authorList>
    </citation>
    <scope>NUCLEOTIDE SEQUENCE [LARGE SCALE GENOMIC DNA]</scope>
    <source>
        <strain evidence="1">ST1C</strain>
    </source>
</reference>
<comment type="caution">
    <text evidence="1">The sequence shown here is derived from an EMBL/GenBank/DDBJ whole genome shotgun (WGS) entry which is preliminary data.</text>
</comment>
<evidence type="ECO:0000313" key="2">
    <source>
        <dbReference type="Proteomes" id="UP000324800"/>
    </source>
</evidence>
<dbReference type="EMBL" id="SNRW01003731">
    <property type="protein sequence ID" value="KAA6389051.1"/>
    <property type="molecule type" value="Genomic_DNA"/>
</dbReference>
<dbReference type="OrthoDB" id="10689797at2759"/>
<dbReference type="Proteomes" id="UP000324800">
    <property type="component" value="Unassembled WGS sequence"/>
</dbReference>
<sequence>MEAALAAYIWKYLQDSQNKSVIEVHRGLASVILQLAKQVEVSGESIRPFFAVFLAALQEQNFSHHVLCCEIIEKLFVLPSVAVDAEQSKNILRLIFSLWQSNTTISPQTFLICERCIEVLGGSFIVNSQNERKNKLKTKSIFLSEDDVHILIAEALLWMKGVKWRQITENVTMTDQLKEKTKHALLIRPIEALYVLGLISLTCEDQTTLILLQKEAV</sequence>
<organism evidence="1 2">
    <name type="scientific">Streblomastix strix</name>
    <dbReference type="NCBI Taxonomy" id="222440"/>
    <lineage>
        <taxon>Eukaryota</taxon>
        <taxon>Metamonada</taxon>
        <taxon>Preaxostyla</taxon>
        <taxon>Oxymonadida</taxon>
        <taxon>Streblomastigidae</taxon>
        <taxon>Streblomastix</taxon>
    </lineage>
</organism>
<accession>A0A5J4W2B0</accession>
<name>A0A5J4W2B0_9EUKA</name>
<proteinExistence type="predicted"/>
<evidence type="ECO:0000313" key="1">
    <source>
        <dbReference type="EMBL" id="KAA6389051.1"/>
    </source>
</evidence>
<protein>
    <submittedName>
        <fullName evidence="1">Uncharacterized protein</fullName>
    </submittedName>
</protein>